<evidence type="ECO:0000256" key="10">
    <source>
        <dbReference type="ARBA" id="ARBA00023034"/>
    </source>
</evidence>
<dbReference type="Gene3D" id="3.20.20.80">
    <property type="entry name" value="Glycosidases"/>
    <property type="match status" value="1"/>
</dbReference>
<reference evidence="15" key="1">
    <citation type="submission" date="2021-02" db="EMBL/GenBank/DDBJ databases">
        <authorList>
            <person name="Dougan E. K."/>
            <person name="Rhodes N."/>
            <person name="Thang M."/>
            <person name="Chan C."/>
        </authorList>
    </citation>
    <scope>NUCLEOTIDE SEQUENCE</scope>
</reference>
<evidence type="ECO:0000256" key="11">
    <source>
        <dbReference type="ARBA" id="ARBA00023136"/>
    </source>
</evidence>
<keyword evidence="5 14" id="KW-0812">Transmembrane</keyword>
<keyword evidence="16" id="KW-1185">Reference proteome</keyword>
<dbReference type="Pfam" id="PF00106">
    <property type="entry name" value="adh_short"/>
    <property type="match status" value="1"/>
</dbReference>
<evidence type="ECO:0000256" key="12">
    <source>
        <dbReference type="ARBA" id="ARBA00037096"/>
    </source>
</evidence>
<keyword evidence="8 14" id="KW-1133">Transmembrane helix</keyword>
<dbReference type="GO" id="GO:0000139">
    <property type="term" value="C:Golgi membrane"/>
    <property type="evidence" value="ECO:0007669"/>
    <property type="project" value="UniProtKB-SubCell"/>
</dbReference>
<feature type="transmembrane region" description="Helical" evidence="14">
    <location>
        <begin position="907"/>
        <end position="925"/>
    </location>
</feature>
<dbReference type="PANTHER" id="PTHR44196">
    <property type="entry name" value="DEHYDROGENASE/REDUCTASE SDR FAMILY MEMBER 7B"/>
    <property type="match status" value="1"/>
</dbReference>
<keyword evidence="7" id="KW-0735">Signal-anchor</keyword>
<comment type="subcellular location">
    <subcellularLocation>
        <location evidence="2">Golgi apparatus membrane</location>
        <topology evidence="2">Single-pass type II membrane protein</topology>
    </subcellularLocation>
    <subcellularLocation>
        <location evidence="1">Membrane</location>
        <topology evidence="1">Multi-pass membrane protein</topology>
    </subcellularLocation>
</comment>
<dbReference type="PROSITE" id="PS00061">
    <property type="entry name" value="ADH_SHORT"/>
    <property type="match status" value="1"/>
</dbReference>
<dbReference type="InterPro" id="IPR036291">
    <property type="entry name" value="NAD(P)-bd_dom_sf"/>
</dbReference>
<dbReference type="InterPro" id="IPR006214">
    <property type="entry name" value="Bax_inhibitor_1-related"/>
</dbReference>
<evidence type="ECO:0000256" key="2">
    <source>
        <dbReference type="ARBA" id="ARBA00004323"/>
    </source>
</evidence>
<dbReference type="Proteomes" id="UP000601435">
    <property type="component" value="Unassembled WGS sequence"/>
</dbReference>
<name>A0A812NJG4_9DINO</name>
<keyword evidence="11 14" id="KW-0472">Membrane</keyword>
<dbReference type="OrthoDB" id="406152at2759"/>
<dbReference type="PRINTS" id="PR00081">
    <property type="entry name" value="GDHRDH"/>
</dbReference>
<accession>A0A812NJG4</accession>
<organism evidence="15 16">
    <name type="scientific">Symbiodinium necroappetens</name>
    <dbReference type="NCBI Taxonomy" id="1628268"/>
    <lineage>
        <taxon>Eukaryota</taxon>
        <taxon>Sar</taxon>
        <taxon>Alveolata</taxon>
        <taxon>Dinophyceae</taxon>
        <taxon>Suessiales</taxon>
        <taxon>Symbiodiniaceae</taxon>
        <taxon>Symbiodinium</taxon>
    </lineage>
</organism>
<proteinExistence type="inferred from homology"/>
<keyword evidence="10" id="KW-0333">Golgi apparatus</keyword>
<evidence type="ECO:0000313" key="16">
    <source>
        <dbReference type="Proteomes" id="UP000601435"/>
    </source>
</evidence>
<dbReference type="EMBL" id="CAJNJA010013141">
    <property type="protein sequence ID" value="CAE7313913.1"/>
    <property type="molecule type" value="Genomic_DNA"/>
</dbReference>
<comment type="similarity">
    <text evidence="3">Belongs to the short-chain dehydrogenases/reductases (SDR) family.</text>
</comment>
<feature type="transmembrane region" description="Helical" evidence="14">
    <location>
        <begin position="849"/>
        <end position="870"/>
    </location>
</feature>
<evidence type="ECO:0000313" key="15">
    <source>
        <dbReference type="EMBL" id="CAE7313913.1"/>
    </source>
</evidence>
<protein>
    <submittedName>
        <fullName evidence="15">Manea protein</fullName>
    </submittedName>
</protein>
<dbReference type="GO" id="GO:0016491">
    <property type="term" value="F:oxidoreductase activity"/>
    <property type="evidence" value="ECO:0007669"/>
    <property type="project" value="UniProtKB-KW"/>
</dbReference>
<feature type="transmembrane region" description="Helical" evidence="14">
    <location>
        <begin position="782"/>
        <end position="807"/>
    </location>
</feature>
<dbReference type="Gene3D" id="3.40.50.720">
    <property type="entry name" value="NAD(P)-binding Rossmann-like Domain"/>
    <property type="match status" value="1"/>
</dbReference>
<dbReference type="CDD" id="cd05233">
    <property type="entry name" value="SDR_c"/>
    <property type="match status" value="1"/>
</dbReference>
<feature type="compositionally biased region" description="Basic and acidic residues" evidence="13">
    <location>
        <begin position="647"/>
        <end position="659"/>
    </location>
</feature>
<comment type="similarity">
    <text evidence="4">Belongs to the glycosyl hydrolase 99 family.</text>
</comment>
<comment type="caution">
    <text evidence="15">The sequence shown here is derived from an EMBL/GenBank/DDBJ whole genome shotgun (WGS) entry which is preliminary data.</text>
</comment>
<evidence type="ECO:0000256" key="1">
    <source>
        <dbReference type="ARBA" id="ARBA00004141"/>
    </source>
</evidence>
<sequence>MWMVLCLGTACLYAGGALLFALLARLLYVTFFRKKAYELTGLCCAVTGASDGLGVYIATALAAEKVKKLVLGARREEKLQEVKADLMKRFPSLEVLTVKLDVTDSHSRSEFLRKAMAFGPCQVLINNAGVDRNAFFDAMSDNDMDAMLQTNLVGTIHLTKIFLQEMMKGQRGHVVNISSISAKFAVPFGSIYGASKAALSSLTASLRLEMILEKKPVTFHCVSPGLVVDAGMAAKTSDKLGVSVRRAGGFVGWTTPEKVADAVVRAIQYDEADIVVNSVPVQVAWAVAAFFPKVWEISIPFLSALGLDGVVKHFRNDAGGFLDQRPLLVDALRSPDLQEAVVSTVHDILACHVPEESPDAAKHGFVQAGRIILKALLDPLALGMGWDAAVKRRCVMTLAAITKELLQRAKHCQPQEVDGASLEAGPDPEVQALLETYARLLVHSLEVSSELHEGLLQCLVQLANDEAGRAGLLPRARELAELCASHLLQTPSAQPLYVRQAKAELATSESPQRTHRARELTRELAMVCCLLLQRLAQELLVEAGAAEGEEAAKETSEEPSLEPLREQVLTSLHRDNLNLHRLTRGHEPLRRAIAAAHQAWEAEVGAEVARPPPKPRHRGMKSALAMRELLEEQEQKKRPGRSQPRKPAKDADGAVRKDAQAPAEPLEPPEPPEPGPGRPGRPGRPDGTASVASDGACSTGVADGVAAGEEQDYDVASYCSHVSEASFWLACGRPQQLLRSKAGCHQERAVRRTMATTRYADVESQLQGVSAQQVRLGFVRKVYGIVCAQVMFTALFGALCCWGPLNAPILRLATSSPRLLQWGTLIASLVALAMCQLGKDRYPINMLGLCFLTAVMSLDVGVVCAMVAAIGLGELVVQAAVITSLLTLGLTLYTFKSKRDFSFLGAALWPLLFGLVVFSLLSVFFPSLQMGWTGLLFSFAGAGIFCAYIVFDTWRILNQMNCDDYVQGAIQLYLDIVNLFLCTVALLMKLECCEADDASLTARGGCEAAKSITVDHVNILALRGCSDADLRCERCGEWMFRRRLLDRFPGMLSLCMLTWIEIRKAGRMSPPKASKSKDPPREAKKDAPVKTAKDAATEVTPDALMAEPGFTPEVCPRSHSLGHEDCPVLAGVFDYLAAGRVELAMQCIFSLGNEQTLRAVLQRLDSDAVWPELPKPEAQHLARLLVALVCRDPFSSAASEACPWLEALLRRPHGENLLPAEELLSLQGALFSASAVGGDVGPCAARLYFQLFQRQVQASASCPQLMFSSSRASAVPVILPQCLWIGNGGGREDIRFVEDGGFDGAYTYFAAEGFTPGSNTKSWKDTAARLKKLGKLFVPSVGPGYDDTRVRPWNSHNIRERKGGEYYSRMWSAAVGSRPYAVSVTSYNEWGEGTQIEPAKRHRSWKGAKYGSYEPKPSTFYLTETKRWSDQFKAAL</sequence>
<feature type="region of interest" description="Disordered" evidence="13">
    <location>
        <begin position="1068"/>
        <end position="1102"/>
    </location>
</feature>
<feature type="compositionally biased region" description="Pro residues" evidence="13">
    <location>
        <begin position="665"/>
        <end position="679"/>
    </location>
</feature>
<evidence type="ECO:0000256" key="8">
    <source>
        <dbReference type="ARBA" id="ARBA00022989"/>
    </source>
</evidence>
<dbReference type="PRINTS" id="PR00080">
    <property type="entry name" value="SDRFAMILY"/>
</dbReference>
<dbReference type="InterPro" id="IPR020904">
    <property type="entry name" value="Sc_DH/Rdtase_CS"/>
</dbReference>
<evidence type="ECO:0000256" key="4">
    <source>
        <dbReference type="ARBA" id="ARBA00009559"/>
    </source>
</evidence>
<keyword evidence="9" id="KW-0560">Oxidoreductase</keyword>
<evidence type="ECO:0000256" key="13">
    <source>
        <dbReference type="SAM" id="MobiDB-lite"/>
    </source>
</evidence>
<dbReference type="PANTHER" id="PTHR44196:SF1">
    <property type="entry name" value="DEHYDROGENASE_REDUCTASE SDR FAMILY MEMBER 7B"/>
    <property type="match status" value="1"/>
</dbReference>
<dbReference type="Pfam" id="PF01027">
    <property type="entry name" value="Bax1-I"/>
    <property type="match status" value="1"/>
</dbReference>
<feature type="transmembrane region" description="Helical" evidence="14">
    <location>
        <begin position="876"/>
        <end position="895"/>
    </location>
</feature>
<keyword evidence="6" id="KW-0378">Hydrolase</keyword>
<dbReference type="Pfam" id="PF16317">
    <property type="entry name" value="Glyco_hydro_99"/>
    <property type="match status" value="1"/>
</dbReference>
<comment type="function">
    <text evidence="12">Putative oxidoreductase.</text>
</comment>
<dbReference type="InterPro" id="IPR002347">
    <property type="entry name" value="SDR_fam"/>
</dbReference>
<evidence type="ECO:0000256" key="6">
    <source>
        <dbReference type="ARBA" id="ARBA00022801"/>
    </source>
</evidence>
<evidence type="ECO:0000256" key="7">
    <source>
        <dbReference type="ARBA" id="ARBA00022968"/>
    </source>
</evidence>
<evidence type="ECO:0000256" key="14">
    <source>
        <dbReference type="SAM" id="Phobius"/>
    </source>
</evidence>
<feature type="region of interest" description="Disordered" evidence="13">
    <location>
        <begin position="632"/>
        <end position="698"/>
    </location>
</feature>
<dbReference type="SUPFAM" id="SSF51735">
    <property type="entry name" value="NAD(P)-binding Rossmann-fold domains"/>
    <property type="match status" value="1"/>
</dbReference>
<feature type="transmembrane region" description="Helical" evidence="14">
    <location>
        <begin position="972"/>
        <end position="990"/>
    </location>
</feature>
<evidence type="ECO:0000256" key="3">
    <source>
        <dbReference type="ARBA" id="ARBA00006484"/>
    </source>
</evidence>
<evidence type="ECO:0000256" key="9">
    <source>
        <dbReference type="ARBA" id="ARBA00023002"/>
    </source>
</evidence>
<feature type="transmembrane region" description="Helical" evidence="14">
    <location>
        <begin position="36"/>
        <end position="58"/>
    </location>
</feature>
<feature type="compositionally biased region" description="Basic and acidic residues" evidence="13">
    <location>
        <begin position="1075"/>
        <end position="1096"/>
    </location>
</feature>
<dbReference type="GO" id="GO:0016798">
    <property type="term" value="F:hydrolase activity, acting on glycosyl bonds"/>
    <property type="evidence" value="ECO:0007669"/>
    <property type="project" value="InterPro"/>
</dbReference>
<dbReference type="InterPro" id="IPR026071">
    <property type="entry name" value="Glyco_Hydrolase_99"/>
</dbReference>
<gene>
    <name evidence="15" type="primary">Manea</name>
    <name evidence="15" type="ORF">SNEC2469_LOCUS7819</name>
</gene>
<evidence type="ECO:0000256" key="5">
    <source>
        <dbReference type="ARBA" id="ARBA00022692"/>
    </source>
</evidence>
<feature type="transmembrane region" description="Helical" evidence="14">
    <location>
        <begin position="931"/>
        <end position="951"/>
    </location>
</feature>